<dbReference type="VEuPathDB" id="CryptoDB:ChTU502y2012_305g0125"/>
<dbReference type="EMBL" id="JTAI01000044">
    <property type="protein sequence ID" value="PPS97004.1"/>
    <property type="molecule type" value="Genomic_DNA"/>
</dbReference>
<dbReference type="VEuPathDB" id="CryptoDB:GY17_00001219"/>
<proteinExistence type="predicted"/>
<sequence>MDRSFWTNILFKHTNPENLYENVLVITHSILLDLGFIPVKSIKGEDDEIDNNLDHTSISEEFGVPINSRDDGISIELLPSNWRSKSKKNRLFYISKICSKKIDKVIPELIFDLNSSETSVQLLVKSNPIGEAMKLEFPFKISEDHSTNESLMFELSSLIRNEIDGFLSKSRIYTNNSKSNTKEGHKIPIIKCGPLLETERSFEEYIGNNFRKSVDPLIDSNGVRGSLVGPESIIFKNQPKIFGKPKNIPISSIPGGTTIPDNDMFFPPGNNNSNYMFNFRE</sequence>
<dbReference type="OrthoDB" id="340763at2759"/>
<protein>
    <recommendedName>
        <fullName evidence="4">PI31 proteasome regulator N-terminal domain-containing protein</fullName>
    </recommendedName>
</protein>
<dbReference type="VEuPathDB" id="CryptoDB:Chro.10245"/>
<evidence type="ECO:0000313" key="1">
    <source>
        <dbReference type="EMBL" id="CUV04156.1"/>
    </source>
</evidence>
<name>A0A0S4TBZ1_CRYHO</name>
<evidence type="ECO:0008006" key="4">
    <source>
        <dbReference type="Google" id="ProtNLM"/>
    </source>
</evidence>
<dbReference type="Proteomes" id="UP001429100">
    <property type="component" value="Unassembled WGS sequence"/>
</dbReference>
<reference evidence="2 3" key="1">
    <citation type="submission" date="2014-11" db="EMBL/GenBank/DDBJ databases">
        <title>Comparative genomic analysis of Cryptosporidium hominis reveals occurrence of genetic recombination in virulent subtypes.</title>
        <authorList>
            <person name="Guo Y."/>
            <person name="Tang K."/>
            <person name="Frace M."/>
            <person name="Li N."/>
            <person name="Roellig D.M."/>
            <person name="Sammons S."/>
            <person name="Knipe K."/>
            <person name="Rowe L."/>
            <person name="Feng Y."/>
            <person name="Xiao L."/>
        </authorList>
    </citation>
    <scope>NUCLEOTIDE SEQUENCE [LARGE SCALE GENOMIC DNA]</scope>
    <source>
        <strain evidence="2">30976</strain>
    </source>
</reference>
<reference evidence="1" key="2">
    <citation type="submission" date="2015-08" db="EMBL/GenBank/DDBJ databases">
        <authorList>
            <person name="Babu N.S."/>
            <person name="Beckwith C.J."/>
            <person name="Beseler K.G."/>
            <person name="Brison A."/>
            <person name="Carone J.V."/>
            <person name="Caskin T.P."/>
            <person name="Diamond M."/>
            <person name="Durham M.E."/>
            <person name="Foxe J.M."/>
            <person name="Go M."/>
            <person name="Henderson B.A."/>
            <person name="Jones I.B."/>
            <person name="McGettigan J.A."/>
            <person name="Micheletti S.J."/>
            <person name="Nasrallah M.E."/>
            <person name="Ortiz D."/>
            <person name="Piller C.R."/>
            <person name="Privatt S.R."/>
            <person name="Schneider S.L."/>
            <person name="Sharp S."/>
            <person name="Smith T.C."/>
            <person name="Stanton J.D."/>
            <person name="Ullery H.E."/>
            <person name="Wilson R.J."/>
            <person name="Serrano M.G."/>
            <person name="Buck G."/>
            <person name="Lee V."/>
            <person name="Wang Y."/>
            <person name="Carvalho R."/>
            <person name="Voegtly L."/>
            <person name="Shi R."/>
            <person name="Duckworth R."/>
            <person name="Johnson A."/>
            <person name="Loviza R."/>
            <person name="Walstead R."/>
            <person name="Shah Z."/>
            <person name="Kiflezghi M."/>
            <person name="Wade K."/>
            <person name="Ball S.L."/>
            <person name="Bradley K.W."/>
            <person name="Asai D.J."/>
            <person name="Bowman C.A."/>
            <person name="Russell D.A."/>
            <person name="Pope W.H."/>
            <person name="Jacobs-Sera D."/>
            <person name="Hendrix R.W."/>
            <person name="Hatfull G.F."/>
        </authorList>
    </citation>
    <scope>NUCLEOTIDE SEQUENCE [LARGE SCALE GENOMIC DNA]</scope>
</reference>
<dbReference type="AlphaFoldDB" id="A0A0S4TBZ1"/>
<gene>
    <name evidence="1" type="ORF">CHUDEA1_2140</name>
    <name evidence="2" type="ORF">GY17_00001219</name>
</gene>
<keyword evidence="3" id="KW-1185">Reference proteome</keyword>
<dbReference type="VEuPathDB" id="CryptoDB:CHUDEA1_2140"/>
<dbReference type="EMBL" id="LN877947">
    <property type="protein sequence ID" value="CUV04156.1"/>
    <property type="molecule type" value="Genomic_DNA"/>
</dbReference>
<evidence type="ECO:0000313" key="3">
    <source>
        <dbReference type="Proteomes" id="UP001429100"/>
    </source>
</evidence>
<accession>A0A0S4TBZ1</accession>
<evidence type="ECO:0000313" key="2">
    <source>
        <dbReference type="EMBL" id="PPS97004.1"/>
    </source>
</evidence>
<dbReference type="Proteomes" id="UP000199752">
    <property type="component" value="Chromosome 1"/>
</dbReference>
<organism evidence="1">
    <name type="scientific">Cryptosporidium hominis</name>
    <dbReference type="NCBI Taxonomy" id="237895"/>
    <lineage>
        <taxon>Eukaryota</taxon>
        <taxon>Sar</taxon>
        <taxon>Alveolata</taxon>
        <taxon>Apicomplexa</taxon>
        <taxon>Conoidasida</taxon>
        <taxon>Coccidia</taxon>
        <taxon>Eucoccidiorida</taxon>
        <taxon>Eimeriorina</taxon>
        <taxon>Cryptosporidiidae</taxon>
        <taxon>Cryptosporidium</taxon>
    </lineage>
</organism>
<reference evidence="2 3" key="3">
    <citation type="submission" date="2017-10" db="EMBL/GenBank/DDBJ databases">
        <title>Consistent, comparative and evidence-based genome annotation and re-annotation for the closely-related species, Cryptosporidium parvum, C. hominis and C. tyzzeri.</title>
        <authorList>
            <person name="Baptista R.P."/>
            <person name="Li Y."/>
            <person name="Sateriale A."/>
            <person name="Striepen B."/>
            <person name="Kissinger J.C."/>
        </authorList>
    </citation>
    <scope>NUCLEOTIDE SEQUENCE [LARGE SCALE GENOMIC DNA]</scope>
    <source>
        <strain evidence="2">30976</strain>
    </source>
</reference>